<feature type="region of interest" description="Disordered" evidence="1">
    <location>
        <begin position="13"/>
        <end position="33"/>
    </location>
</feature>
<dbReference type="EMBL" id="CAJVCH010552602">
    <property type="protein sequence ID" value="CAG7829723.1"/>
    <property type="molecule type" value="Genomic_DNA"/>
</dbReference>
<accession>A0A8J2PH25</accession>
<protein>
    <submittedName>
        <fullName evidence="2">Uncharacterized protein</fullName>
    </submittedName>
</protein>
<evidence type="ECO:0000256" key="1">
    <source>
        <dbReference type="SAM" id="MobiDB-lite"/>
    </source>
</evidence>
<proteinExistence type="predicted"/>
<gene>
    <name evidence="2" type="ORF">AFUS01_LOCUS39568</name>
</gene>
<organism evidence="2 3">
    <name type="scientific">Allacma fusca</name>
    <dbReference type="NCBI Taxonomy" id="39272"/>
    <lineage>
        <taxon>Eukaryota</taxon>
        <taxon>Metazoa</taxon>
        <taxon>Ecdysozoa</taxon>
        <taxon>Arthropoda</taxon>
        <taxon>Hexapoda</taxon>
        <taxon>Collembola</taxon>
        <taxon>Symphypleona</taxon>
        <taxon>Sminthuridae</taxon>
        <taxon>Allacma</taxon>
    </lineage>
</organism>
<sequence length="245" mass="27591">HFKDEFQGIEMAGLLAGPTWGQGDSSDEGSDEDLLFEVNESEDGVEEISDEEDDAAVRGAIIDCMQRHGALHRRTFQTLQFEPKDKAVWSNNIPTTGRRSIVYKWTPRDNVQEYIVSVSIDMIDGIVNWTNVYATKTPANVSVPEETAEYIPEIGGHEEVVIKPSEEEGSMGQSEQELATDDDVEFLTDTGALVDSDDEEDLPLKEWPETTRISNLRLQRHKRMGRHWINWLQSSLVEGGRIVGK</sequence>
<comment type="caution">
    <text evidence="2">The sequence shown here is derived from an EMBL/GenBank/DDBJ whole genome shotgun (WGS) entry which is preliminary data.</text>
</comment>
<reference evidence="2" key="1">
    <citation type="submission" date="2021-06" db="EMBL/GenBank/DDBJ databases">
        <authorList>
            <person name="Hodson N. C."/>
            <person name="Mongue J. A."/>
            <person name="Jaron S. K."/>
        </authorList>
    </citation>
    <scope>NUCLEOTIDE SEQUENCE</scope>
</reference>
<feature type="non-terminal residue" evidence="2">
    <location>
        <position position="245"/>
    </location>
</feature>
<name>A0A8J2PH25_9HEXA</name>
<keyword evidence="3" id="KW-1185">Reference proteome</keyword>
<evidence type="ECO:0000313" key="3">
    <source>
        <dbReference type="Proteomes" id="UP000708208"/>
    </source>
</evidence>
<evidence type="ECO:0000313" key="2">
    <source>
        <dbReference type="EMBL" id="CAG7829723.1"/>
    </source>
</evidence>
<dbReference type="AlphaFoldDB" id="A0A8J2PH25"/>
<dbReference type="Proteomes" id="UP000708208">
    <property type="component" value="Unassembled WGS sequence"/>
</dbReference>